<keyword evidence="10" id="KW-1185">Reference proteome</keyword>
<feature type="non-terminal residue" evidence="9">
    <location>
        <position position="1"/>
    </location>
</feature>
<keyword evidence="6" id="KW-0695">RNA-directed DNA polymerase</keyword>
<sequence length="381" mass="44638">MCVDYRDLNRASPKDNFPLPHIDLLVDNTAQHSCYSFMDGFSGYNQIRMALEDKEKTTFVTTWGMFYYKVMPFGLKNAKATYQRAMVTLFHDMMHKEVEIYINDMIAKSKTPGQHINDLRKLFERLRKYQLRLNPAKCTFRVGMGKLLGFIVNERGIKLDPEQVKAIRDMPASKTETKVKGFLGRLTATCNPIFKLLRKNQKVEWNLECQEAFKKDKRYLESTPILVPTIPSRPLILYLMALKESMGGILGQQNNFGKEQAIYYLSKKFIEYEKKYSALERTCCALVWVAKRLRQYMLAHTTRLIAKMDPLKYIFEKLALTRRITRWQMALSEYDIVYTSQRAIKGSALAEQLAYHPLDEYHPFLHEFLDEHIMAVEKDEQ</sequence>
<dbReference type="Pfam" id="PF00078">
    <property type="entry name" value="RVT_1"/>
    <property type="match status" value="1"/>
</dbReference>
<dbReference type="InterPro" id="IPR000477">
    <property type="entry name" value="RT_dom"/>
</dbReference>
<keyword evidence="2" id="KW-0548">Nucleotidyltransferase</keyword>
<dbReference type="Gene3D" id="3.10.10.10">
    <property type="entry name" value="HIV Type 1 Reverse Transcriptase, subunit A, domain 1"/>
    <property type="match status" value="1"/>
</dbReference>
<dbReference type="Pfam" id="PF17917">
    <property type="entry name" value="RT_RNaseH"/>
    <property type="match status" value="1"/>
</dbReference>
<evidence type="ECO:0000256" key="3">
    <source>
        <dbReference type="ARBA" id="ARBA00022722"/>
    </source>
</evidence>
<dbReference type="GO" id="GO:0004519">
    <property type="term" value="F:endonuclease activity"/>
    <property type="evidence" value="ECO:0007669"/>
    <property type="project" value="UniProtKB-KW"/>
</dbReference>
<evidence type="ECO:0000256" key="6">
    <source>
        <dbReference type="ARBA" id="ARBA00022918"/>
    </source>
</evidence>
<dbReference type="InterPro" id="IPR043128">
    <property type="entry name" value="Rev_trsase/Diguanyl_cyclase"/>
</dbReference>
<dbReference type="Proteomes" id="UP000257109">
    <property type="component" value="Unassembled WGS sequence"/>
</dbReference>
<dbReference type="AlphaFoldDB" id="A0A371HXU7"/>
<dbReference type="Gene3D" id="3.10.20.370">
    <property type="match status" value="1"/>
</dbReference>
<evidence type="ECO:0000259" key="8">
    <source>
        <dbReference type="Pfam" id="PF17917"/>
    </source>
</evidence>
<dbReference type="EMBL" id="QJKJ01001436">
    <property type="protein sequence ID" value="RDY07599.1"/>
    <property type="molecule type" value="Genomic_DNA"/>
</dbReference>
<evidence type="ECO:0000259" key="7">
    <source>
        <dbReference type="Pfam" id="PF00078"/>
    </source>
</evidence>
<evidence type="ECO:0000256" key="5">
    <source>
        <dbReference type="ARBA" id="ARBA00022801"/>
    </source>
</evidence>
<dbReference type="InterPro" id="IPR050951">
    <property type="entry name" value="Retrovirus_Pol_polyprotein"/>
</dbReference>
<dbReference type="InterPro" id="IPR041373">
    <property type="entry name" value="RT_RNaseH"/>
</dbReference>
<feature type="domain" description="Reverse transcriptase RNase H-like" evidence="8">
    <location>
        <begin position="231"/>
        <end position="334"/>
    </location>
</feature>
<keyword evidence="1" id="KW-0808">Transferase</keyword>
<evidence type="ECO:0000313" key="10">
    <source>
        <dbReference type="Proteomes" id="UP000257109"/>
    </source>
</evidence>
<dbReference type="SUPFAM" id="SSF56672">
    <property type="entry name" value="DNA/RNA polymerases"/>
    <property type="match status" value="1"/>
</dbReference>
<dbReference type="OrthoDB" id="1936626at2759"/>
<evidence type="ECO:0000256" key="2">
    <source>
        <dbReference type="ARBA" id="ARBA00022695"/>
    </source>
</evidence>
<dbReference type="CDD" id="cd01647">
    <property type="entry name" value="RT_LTR"/>
    <property type="match status" value="1"/>
</dbReference>
<organism evidence="9 10">
    <name type="scientific">Mucuna pruriens</name>
    <name type="common">Velvet bean</name>
    <name type="synonym">Dolichos pruriens</name>
    <dbReference type="NCBI Taxonomy" id="157652"/>
    <lineage>
        <taxon>Eukaryota</taxon>
        <taxon>Viridiplantae</taxon>
        <taxon>Streptophyta</taxon>
        <taxon>Embryophyta</taxon>
        <taxon>Tracheophyta</taxon>
        <taxon>Spermatophyta</taxon>
        <taxon>Magnoliopsida</taxon>
        <taxon>eudicotyledons</taxon>
        <taxon>Gunneridae</taxon>
        <taxon>Pentapetalae</taxon>
        <taxon>rosids</taxon>
        <taxon>fabids</taxon>
        <taxon>Fabales</taxon>
        <taxon>Fabaceae</taxon>
        <taxon>Papilionoideae</taxon>
        <taxon>50 kb inversion clade</taxon>
        <taxon>NPAAA clade</taxon>
        <taxon>indigoferoid/millettioid clade</taxon>
        <taxon>Phaseoleae</taxon>
        <taxon>Mucuna</taxon>
    </lineage>
</organism>
<dbReference type="GO" id="GO:0016787">
    <property type="term" value="F:hydrolase activity"/>
    <property type="evidence" value="ECO:0007669"/>
    <property type="project" value="UniProtKB-KW"/>
</dbReference>
<protein>
    <submittedName>
        <fullName evidence="9">Retrovirus-related Pol polyprotein from transposon 17.6</fullName>
    </submittedName>
</protein>
<reference evidence="9" key="1">
    <citation type="submission" date="2018-05" db="EMBL/GenBank/DDBJ databases">
        <title>Draft genome of Mucuna pruriens seed.</title>
        <authorList>
            <person name="Nnadi N.E."/>
            <person name="Vos R."/>
            <person name="Hasami M.H."/>
            <person name="Devisetty U.K."/>
            <person name="Aguiy J.C."/>
        </authorList>
    </citation>
    <scope>NUCLEOTIDE SEQUENCE [LARGE SCALE GENOMIC DNA]</scope>
    <source>
        <strain evidence="9">JCA_2017</strain>
    </source>
</reference>
<evidence type="ECO:0000256" key="1">
    <source>
        <dbReference type="ARBA" id="ARBA00022679"/>
    </source>
</evidence>
<gene>
    <name evidence="9" type="primary">pol</name>
    <name evidence="9" type="ORF">CR513_08253</name>
</gene>
<feature type="domain" description="Reverse transcriptase" evidence="7">
    <location>
        <begin position="2"/>
        <end position="151"/>
    </location>
</feature>
<dbReference type="GO" id="GO:0003964">
    <property type="term" value="F:RNA-directed DNA polymerase activity"/>
    <property type="evidence" value="ECO:0007669"/>
    <property type="project" value="UniProtKB-KW"/>
</dbReference>
<dbReference type="PANTHER" id="PTHR37984">
    <property type="entry name" value="PROTEIN CBG26694"/>
    <property type="match status" value="1"/>
</dbReference>
<comment type="caution">
    <text evidence="9">The sequence shown here is derived from an EMBL/GenBank/DDBJ whole genome shotgun (WGS) entry which is preliminary data.</text>
</comment>
<dbReference type="InterPro" id="IPR043502">
    <property type="entry name" value="DNA/RNA_pol_sf"/>
</dbReference>
<evidence type="ECO:0000256" key="4">
    <source>
        <dbReference type="ARBA" id="ARBA00022759"/>
    </source>
</evidence>
<dbReference type="Gene3D" id="3.30.70.270">
    <property type="match status" value="2"/>
</dbReference>
<keyword evidence="5" id="KW-0378">Hydrolase</keyword>
<keyword evidence="4" id="KW-0255">Endonuclease</keyword>
<keyword evidence="3" id="KW-0540">Nuclease</keyword>
<evidence type="ECO:0000313" key="9">
    <source>
        <dbReference type="EMBL" id="RDY07599.1"/>
    </source>
</evidence>
<name>A0A371HXU7_MUCPR</name>
<proteinExistence type="predicted"/>
<accession>A0A371HXU7</accession>
<dbReference type="PANTHER" id="PTHR37984:SF5">
    <property type="entry name" value="PROTEIN NYNRIN-LIKE"/>
    <property type="match status" value="1"/>
</dbReference>